<dbReference type="AlphaFoldDB" id="A0A4Z0RIR6"/>
<evidence type="ECO:0000256" key="2">
    <source>
        <dbReference type="ARBA" id="ARBA00011006"/>
    </source>
</evidence>
<keyword evidence="3" id="KW-1003">Cell membrane</keyword>
<evidence type="ECO:0000256" key="5">
    <source>
        <dbReference type="ARBA" id="ARBA00022989"/>
    </source>
</evidence>
<dbReference type="Proteomes" id="UP000728106">
    <property type="component" value="Unassembled WGS sequence"/>
</dbReference>
<evidence type="ECO:0000313" key="10">
    <source>
        <dbReference type="Proteomes" id="UP000728106"/>
    </source>
</evidence>
<keyword evidence="5 7" id="KW-1133">Transmembrane helix</keyword>
<gene>
    <name evidence="9" type="ORF">HAU20_04545</name>
    <name evidence="8" type="ORF">HAU43_05395</name>
</gene>
<protein>
    <submittedName>
        <fullName evidence="9">GlsB/YeaQ/YmgE family stress response membrane protein</fullName>
    </submittedName>
</protein>
<dbReference type="EMBL" id="JAAOCX010000005">
    <property type="protein sequence ID" value="MBJ7632521.1"/>
    <property type="molecule type" value="Genomic_DNA"/>
</dbReference>
<feature type="transmembrane region" description="Helical" evidence="7">
    <location>
        <begin position="57"/>
        <end position="76"/>
    </location>
</feature>
<dbReference type="Proteomes" id="UP000808038">
    <property type="component" value="Unassembled WGS sequence"/>
</dbReference>
<sequence>MFFIEFLIIATLIAKVASLIIGLGYGFSWPVSFVGGILGAWLGTLVLGHFGPQWVSFNWIPATIGVVIVMLIFKIIDRKVFG</sequence>
<evidence type="ECO:0000313" key="8">
    <source>
        <dbReference type="EMBL" id="MBJ7632521.1"/>
    </source>
</evidence>
<evidence type="ECO:0000256" key="6">
    <source>
        <dbReference type="ARBA" id="ARBA00023136"/>
    </source>
</evidence>
<evidence type="ECO:0000313" key="9">
    <source>
        <dbReference type="EMBL" id="MBJ7638657.1"/>
    </source>
</evidence>
<feature type="transmembrane region" description="Helical" evidence="7">
    <location>
        <begin position="33"/>
        <end position="51"/>
    </location>
</feature>
<proteinExistence type="inferred from homology"/>
<evidence type="ECO:0000256" key="1">
    <source>
        <dbReference type="ARBA" id="ARBA00004651"/>
    </source>
</evidence>
<evidence type="ECO:0000256" key="3">
    <source>
        <dbReference type="ARBA" id="ARBA00022475"/>
    </source>
</evidence>
<dbReference type="GO" id="GO:0005886">
    <property type="term" value="C:plasma membrane"/>
    <property type="evidence" value="ECO:0007669"/>
    <property type="project" value="UniProtKB-SubCell"/>
</dbReference>
<keyword evidence="10" id="KW-1185">Reference proteome</keyword>
<comment type="caution">
    <text evidence="9">The sequence shown here is derived from an EMBL/GenBank/DDBJ whole genome shotgun (WGS) entry which is preliminary data.</text>
</comment>
<dbReference type="RefSeq" id="WP_135411313.1">
    <property type="nucleotide sequence ID" value="NZ_JAAOCP010000004.1"/>
</dbReference>
<dbReference type="EMBL" id="JAAOCP010000004">
    <property type="protein sequence ID" value="MBJ7638657.1"/>
    <property type="molecule type" value="Genomic_DNA"/>
</dbReference>
<evidence type="ECO:0000256" key="4">
    <source>
        <dbReference type="ARBA" id="ARBA00022692"/>
    </source>
</evidence>
<accession>A0A4Z0RIR6</accession>
<feature type="transmembrane region" description="Helical" evidence="7">
    <location>
        <begin position="6"/>
        <end position="26"/>
    </location>
</feature>
<keyword evidence="6 7" id="KW-0472">Membrane</keyword>
<dbReference type="Pfam" id="PF04226">
    <property type="entry name" value="Transgly_assoc"/>
    <property type="match status" value="1"/>
</dbReference>
<name>A0A4Z0RIR6_WEICO</name>
<evidence type="ECO:0000256" key="7">
    <source>
        <dbReference type="SAM" id="Phobius"/>
    </source>
</evidence>
<reference evidence="9 10" key="2">
    <citation type="journal article" date="2021" name="Int. J. Food Microbiol.">
        <title>Safety demonstration of a microbial species for use in the food chain: Weissella confusa.</title>
        <authorList>
            <person name="Bourdichon F."/>
            <person name="Patrone V."/>
            <person name="Fontana A."/>
            <person name="Milani G."/>
            <person name="Morelli L."/>
        </authorList>
    </citation>
    <scope>NUCLEOTIDE SEQUENCE [LARGE SCALE GENOMIC DNA]</scope>
    <source>
        <strain evidence="8">CCUG 30943</strain>
        <strain evidence="9 10">CCUG 43002</strain>
    </source>
</reference>
<organism evidence="9 10">
    <name type="scientific">Weissella confusa</name>
    <name type="common">Lactobacillus confusus</name>
    <dbReference type="NCBI Taxonomy" id="1583"/>
    <lineage>
        <taxon>Bacteria</taxon>
        <taxon>Bacillati</taxon>
        <taxon>Bacillota</taxon>
        <taxon>Bacilli</taxon>
        <taxon>Lactobacillales</taxon>
        <taxon>Lactobacillaceae</taxon>
        <taxon>Weissella</taxon>
    </lineage>
</organism>
<dbReference type="InterPro" id="IPR007341">
    <property type="entry name" value="Transgly_assoc"/>
</dbReference>
<comment type="similarity">
    <text evidence="2">Belongs to the UPF0410 family.</text>
</comment>
<keyword evidence="4 7" id="KW-0812">Transmembrane</keyword>
<reference evidence="9" key="1">
    <citation type="submission" date="2020-02" db="EMBL/GenBank/DDBJ databases">
        <authorList>
            <person name="Fontana A."/>
            <person name="Patrone V."/>
            <person name="Morelli L."/>
        </authorList>
    </citation>
    <scope>NUCLEOTIDE SEQUENCE</scope>
    <source>
        <strain evidence="8">CCUG 30943</strain>
        <strain evidence="9">CCUG 43002</strain>
    </source>
</reference>
<comment type="subcellular location">
    <subcellularLocation>
        <location evidence="1">Cell membrane</location>
        <topology evidence="1">Multi-pass membrane protein</topology>
    </subcellularLocation>
</comment>